<protein>
    <submittedName>
        <fullName evidence="2">Gpr1 family protein</fullName>
    </submittedName>
</protein>
<keyword evidence="3" id="KW-1185">Reference proteome</keyword>
<accession>A0AAW0A3K9</accession>
<gene>
    <name evidence="2" type="ORF">R3P38DRAFT_3615763</name>
</gene>
<evidence type="ECO:0000313" key="3">
    <source>
        <dbReference type="Proteomes" id="UP001362999"/>
    </source>
</evidence>
<feature type="transmembrane region" description="Helical" evidence="1">
    <location>
        <begin position="361"/>
        <end position="386"/>
    </location>
</feature>
<proteinExistence type="predicted"/>
<dbReference type="AlphaFoldDB" id="A0AAW0A3K9"/>
<organism evidence="2 3">
    <name type="scientific">Favolaschia claudopus</name>
    <dbReference type="NCBI Taxonomy" id="2862362"/>
    <lineage>
        <taxon>Eukaryota</taxon>
        <taxon>Fungi</taxon>
        <taxon>Dikarya</taxon>
        <taxon>Basidiomycota</taxon>
        <taxon>Agaricomycotina</taxon>
        <taxon>Agaricomycetes</taxon>
        <taxon>Agaricomycetidae</taxon>
        <taxon>Agaricales</taxon>
        <taxon>Marasmiineae</taxon>
        <taxon>Mycenaceae</taxon>
        <taxon>Favolaschia</taxon>
    </lineage>
</organism>
<reference evidence="2 3" key="1">
    <citation type="journal article" date="2024" name="J Genomics">
        <title>Draft genome sequencing and assembly of Favolaschia claudopus CIRM-BRFM 2984 isolated from oak limbs.</title>
        <authorList>
            <person name="Navarro D."/>
            <person name="Drula E."/>
            <person name="Chaduli D."/>
            <person name="Cazenave R."/>
            <person name="Ahrendt S."/>
            <person name="Wang J."/>
            <person name="Lipzen A."/>
            <person name="Daum C."/>
            <person name="Barry K."/>
            <person name="Grigoriev I.V."/>
            <person name="Favel A."/>
            <person name="Rosso M.N."/>
            <person name="Martin F."/>
        </authorList>
    </citation>
    <scope>NUCLEOTIDE SEQUENCE [LARGE SCALE GENOMIC DNA]</scope>
    <source>
        <strain evidence="2 3">CIRM-BRFM 2984</strain>
    </source>
</reference>
<comment type="caution">
    <text evidence="2">The sequence shown here is derived from an EMBL/GenBank/DDBJ whole genome shotgun (WGS) entry which is preliminary data.</text>
</comment>
<keyword evidence="1" id="KW-0472">Membrane</keyword>
<evidence type="ECO:0000313" key="2">
    <source>
        <dbReference type="EMBL" id="KAK7000756.1"/>
    </source>
</evidence>
<dbReference type="EMBL" id="JAWWNJ010000087">
    <property type="protein sequence ID" value="KAK7000756.1"/>
    <property type="molecule type" value="Genomic_DNA"/>
</dbReference>
<keyword evidence="1" id="KW-0812">Transmembrane</keyword>
<name>A0AAW0A3K9_9AGAR</name>
<keyword evidence="1" id="KW-1133">Transmembrane helix</keyword>
<sequence>MPVDAVTVIVDDQAFPAHSLPASRIMGNPGGFYPRFPSCYNTSMFVPFRLGKNDSSWAWALAFDGTSVALFGLTPPVQYNQTVGISDPSVDQTNITRPDSYRNYTYSASAYGGQIFTSGVVSDASQIQIGLSDANGLAIDYALVTAGSTTNLQGQTILVDDRNPEIFWDGNWTMRENDTLSIQYTLPSPQAYADPSRITLVNSTDSLDFIANVQPHANSTHCSKTVGDSFAFQFAGTSILVSGVTPGANSPSDWLLHMEFVLDENSTTRVFGSTSDPIKPHYIYFESPNLLPGNHTLVGRILTVVGSPLPAAQIDYITYKPSFLTVAEKPIFVLPHLNGTSAPVPSDLTSSDSSSQSKHHAVGAIVGGAVGGCLVVSCVLAIFWLLRRNRRRHQTELGTEPFTSTAPAFYQSDGPFPQLETSTHSKRLYVASSGSNFNAAALSQQQNNIAAEMRELQNSPVEARLRELQAQMDAIEVRMRDNAPPSYSGEA</sequence>
<dbReference type="Proteomes" id="UP001362999">
    <property type="component" value="Unassembled WGS sequence"/>
</dbReference>
<dbReference type="Gene3D" id="2.60.120.260">
    <property type="entry name" value="Galactose-binding domain-like"/>
    <property type="match status" value="1"/>
</dbReference>
<evidence type="ECO:0000256" key="1">
    <source>
        <dbReference type="SAM" id="Phobius"/>
    </source>
</evidence>